<evidence type="ECO:0000256" key="3">
    <source>
        <dbReference type="ARBA" id="ARBA00022723"/>
    </source>
</evidence>
<dbReference type="SUPFAM" id="SSF53098">
    <property type="entry name" value="Ribonuclease H-like"/>
    <property type="match status" value="1"/>
</dbReference>
<feature type="domain" description="Exonuclease" evidence="8">
    <location>
        <begin position="40"/>
        <end position="223"/>
    </location>
</feature>
<keyword evidence="5" id="KW-0269">Exonuclease</keyword>
<dbReference type="GO" id="GO:0008296">
    <property type="term" value="F:3'-5'-DNA exonuclease activity"/>
    <property type="evidence" value="ECO:0007669"/>
    <property type="project" value="TreeGrafter"/>
</dbReference>
<evidence type="ECO:0000256" key="1">
    <source>
        <dbReference type="ARBA" id="ARBA00001946"/>
    </source>
</evidence>
<proteinExistence type="inferred from homology"/>
<dbReference type="PANTHER" id="PTHR13058">
    <property type="entry name" value="THREE PRIME REPAIR EXONUCLEASE 1, 2"/>
    <property type="match status" value="1"/>
</dbReference>
<evidence type="ECO:0000259" key="8">
    <source>
        <dbReference type="SMART" id="SM00479"/>
    </source>
</evidence>
<evidence type="ECO:0000256" key="6">
    <source>
        <dbReference type="ARBA" id="ARBA00022842"/>
    </source>
</evidence>
<dbReference type="PANTHER" id="PTHR13058:SF22">
    <property type="entry name" value="EXODEOXYRIBONUCLEASE III"/>
    <property type="match status" value="1"/>
</dbReference>
<dbReference type="OrthoDB" id="10250935at2759"/>
<reference evidence="9" key="1">
    <citation type="submission" date="2019-08" db="EMBL/GenBank/DDBJ databases">
        <title>The genome of the North American firefly Photinus pyralis.</title>
        <authorList>
            <consortium name="Photinus pyralis genome working group"/>
            <person name="Fallon T.R."/>
            <person name="Sander Lower S.E."/>
            <person name="Weng J.-K."/>
        </authorList>
    </citation>
    <scope>NUCLEOTIDE SEQUENCE</scope>
    <source>
        <strain evidence="9">TRF0915ILg1</strain>
        <tissue evidence="9">Whole body</tissue>
    </source>
</reference>
<sequence length="320" mass="35998">MAKLENELDVLMKALSLGENTIGTIKDASTASSFKRDNCKIVIYDLEATGLSSTTAELCQIAAYYKGQEFSVYTIPSKGIPDKVSAITGLVIARGKMLLDKKPLTTVPILDALQSFLEFLEKIGNVVLVAHNGFCYDAPLILHQMKNHGLLDRFKNVVQGFADTLPILRKQLPDRVKEKKKFNQSTLAEEFVNPTDIKPAHNAINDVCVLHKLLEKLCVSENIIKSEAIGLEDFLKHRESLDKKKCNENSLKHLGDAISKYMREKMAKEGINLERLELTFDDFGEDGIRLLLSNVIKRDRDRILLNIINKLKDMKKKDVV</sequence>
<keyword evidence="4" id="KW-0378">Hydrolase</keyword>
<accession>A0A8K0CYU2</accession>
<evidence type="ECO:0000313" key="9">
    <source>
        <dbReference type="EMBL" id="KAF2893328.1"/>
    </source>
</evidence>
<dbReference type="InterPro" id="IPR054362">
    <property type="entry name" value="Exu_RNase_H-like"/>
</dbReference>
<protein>
    <recommendedName>
        <fullName evidence="8">Exonuclease domain-containing protein</fullName>
    </recommendedName>
</protein>
<organism evidence="9 10">
    <name type="scientific">Ignelater luminosus</name>
    <name type="common">Cucubano</name>
    <name type="synonym">Pyrophorus luminosus</name>
    <dbReference type="NCBI Taxonomy" id="2038154"/>
    <lineage>
        <taxon>Eukaryota</taxon>
        <taxon>Metazoa</taxon>
        <taxon>Ecdysozoa</taxon>
        <taxon>Arthropoda</taxon>
        <taxon>Hexapoda</taxon>
        <taxon>Insecta</taxon>
        <taxon>Pterygota</taxon>
        <taxon>Neoptera</taxon>
        <taxon>Endopterygota</taxon>
        <taxon>Coleoptera</taxon>
        <taxon>Polyphaga</taxon>
        <taxon>Elateriformia</taxon>
        <taxon>Elateroidea</taxon>
        <taxon>Elateridae</taxon>
        <taxon>Agrypninae</taxon>
        <taxon>Pyrophorini</taxon>
        <taxon>Ignelater</taxon>
    </lineage>
</organism>
<keyword evidence="3" id="KW-0479">Metal-binding</keyword>
<dbReference type="CDD" id="cd06127">
    <property type="entry name" value="DEDDh"/>
    <property type="match status" value="1"/>
</dbReference>
<comment type="similarity">
    <text evidence="7">Belongs to the exonuclease superfamily. TREX family.</text>
</comment>
<evidence type="ECO:0000256" key="2">
    <source>
        <dbReference type="ARBA" id="ARBA00022722"/>
    </source>
</evidence>
<name>A0A8K0CYU2_IGNLU</name>
<evidence type="ECO:0000256" key="4">
    <source>
        <dbReference type="ARBA" id="ARBA00022801"/>
    </source>
</evidence>
<dbReference type="EMBL" id="VTPC01008079">
    <property type="protein sequence ID" value="KAF2893328.1"/>
    <property type="molecule type" value="Genomic_DNA"/>
</dbReference>
<comment type="caution">
    <text evidence="9">The sequence shown here is derived from an EMBL/GenBank/DDBJ whole genome shotgun (WGS) entry which is preliminary data.</text>
</comment>
<dbReference type="GO" id="GO:0003676">
    <property type="term" value="F:nucleic acid binding"/>
    <property type="evidence" value="ECO:0007669"/>
    <property type="project" value="InterPro"/>
</dbReference>
<evidence type="ECO:0000256" key="7">
    <source>
        <dbReference type="ARBA" id="ARBA00025769"/>
    </source>
</evidence>
<dbReference type="SMART" id="SM00479">
    <property type="entry name" value="EXOIII"/>
    <property type="match status" value="1"/>
</dbReference>
<gene>
    <name evidence="9" type="ORF">ILUMI_12847</name>
</gene>
<evidence type="ECO:0000313" key="10">
    <source>
        <dbReference type="Proteomes" id="UP000801492"/>
    </source>
</evidence>
<dbReference type="Proteomes" id="UP000801492">
    <property type="component" value="Unassembled WGS sequence"/>
</dbReference>
<evidence type="ECO:0000256" key="5">
    <source>
        <dbReference type="ARBA" id="ARBA00022839"/>
    </source>
</evidence>
<dbReference type="GO" id="GO:0005737">
    <property type="term" value="C:cytoplasm"/>
    <property type="evidence" value="ECO:0007669"/>
    <property type="project" value="TreeGrafter"/>
</dbReference>
<dbReference type="InterPro" id="IPR036397">
    <property type="entry name" value="RNaseH_sf"/>
</dbReference>
<comment type="cofactor">
    <cofactor evidence="1">
        <name>Mg(2+)</name>
        <dbReference type="ChEBI" id="CHEBI:18420"/>
    </cofactor>
</comment>
<dbReference type="AlphaFoldDB" id="A0A8K0CYU2"/>
<dbReference type="InterPro" id="IPR040393">
    <property type="entry name" value="TREX1/2"/>
</dbReference>
<keyword evidence="10" id="KW-1185">Reference proteome</keyword>
<keyword evidence="2" id="KW-0540">Nuclease</keyword>
<dbReference type="Pfam" id="PF22123">
    <property type="entry name" value="Exu_RNase_H_like"/>
    <property type="match status" value="1"/>
</dbReference>
<keyword evidence="6" id="KW-0460">Magnesium</keyword>
<dbReference type="InterPro" id="IPR012337">
    <property type="entry name" value="RNaseH-like_sf"/>
</dbReference>
<dbReference type="Gene3D" id="3.30.420.10">
    <property type="entry name" value="Ribonuclease H-like superfamily/Ribonuclease H"/>
    <property type="match status" value="1"/>
</dbReference>
<dbReference type="GO" id="GO:0046872">
    <property type="term" value="F:metal ion binding"/>
    <property type="evidence" value="ECO:0007669"/>
    <property type="project" value="UniProtKB-KW"/>
</dbReference>
<dbReference type="GO" id="GO:0006308">
    <property type="term" value="P:DNA catabolic process"/>
    <property type="evidence" value="ECO:0007669"/>
    <property type="project" value="TreeGrafter"/>
</dbReference>
<dbReference type="InterPro" id="IPR013520">
    <property type="entry name" value="Ribonucl_H"/>
</dbReference>